<evidence type="ECO:0000259" key="10">
    <source>
        <dbReference type="PROSITE" id="PS50112"/>
    </source>
</evidence>
<dbReference type="Pfam" id="PF16927">
    <property type="entry name" value="HisKA_7TM"/>
    <property type="match status" value="1"/>
</dbReference>
<dbReference type="Gene3D" id="1.10.287.130">
    <property type="match status" value="1"/>
</dbReference>
<keyword evidence="3" id="KW-0597">Phosphoprotein</keyword>
<feature type="transmembrane region" description="Helical" evidence="8">
    <location>
        <begin position="97"/>
        <end position="115"/>
    </location>
</feature>
<dbReference type="GO" id="GO:0007234">
    <property type="term" value="P:osmosensory signaling via phosphorelay pathway"/>
    <property type="evidence" value="ECO:0007669"/>
    <property type="project" value="TreeGrafter"/>
</dbReference>
<evidence type="ECO:0000256" key="4">
    <source>
        <dbReference type="ARBA" id="ARBA00022679"/>
    </source>
</evidence>
<feature type="transmembrane region" description="Helical" evidence="8">
    <location>
        <begin position="6"/>
        <end position="25"/>
    </location>
</feature>
<dbReference type="Pfam" id="PF00512">
    <property type="entry name" value="HisKA"/>
    <property type="match status" value="1"/>
</dbReference>
<keyword evidence="5" id="KW-0418">Kinase</keyword>
<dbReference type="EMBL" id="MQWB01000001">
    <property type="protein sequence ID" value="OZC02074.1"/>
    <property type="molecule type" value="Genomic_DNA"/>
</dbReference>
<dbReference type="InterPro" id="IPR004358">
    <property type="entry name" value="Sig_transdc_His_kin-like_C"/>
</dbReference>
<dbReference type="PROSITE" id="PS50109">
    <property type="entry name" value="HIS_KIN"/>
    <property type="match status" value="1"/>
</dbReference>
<dbReference type="InterPro" id="IPR036097">
    <property type="entry name" value="HisK_dim/P_sf"/>
</dbReference>
<feature type="transmembrane region" description="Helical" evidence="8">
    <location>
        <begin position="150"/>
        <end position="168"/>
    </location>
</feature>
<comment type="caution">
    <text evidence="11">The sequence shown here is derived from an EMBL/GenBank/DDBJ whole genome shotgun (WGS) entry which is preliminary data.</text>
</comment>
<dbReference type="InterPro" id="IPR050351">
    <property type="entry name" value="BphY/WalK/GraS-like"/>
</dbReference>
<feature type="transmembrane region" description="Helical" evidence="8">
    <location>
        <begin position="180"/>
        <end position="200"/>
    </location>
</feature>
<dbReference type="Gene3D" id="3.30.565.10">
    <property type="entry name" value="Histidine kinase-like ATPase, C-terminal domain"/>
    <property type="match status" value="1"/>
</dbReference>
<keyword evidence="4" id="KW-0808">Transferase</keyword>
<keyword evidence="8" id="KW-0812">Transmembrane</keyword>
<dbReference type="InterPro" id="IPR005467">
    <property type="entry name" value="His_kinase_dom"/>
</dbReference>
<dbReference type="SMART" id="SM00091">
    <property type="entry name" value="PAS"/>
    <property type="match status" value="1"/>
</dbReference>
<dbReference type="EC" id="2.7.13.3" evidence="2"/>
<dbReference type="GO" id="GO:0000155">
    <property type="term" value="F:phosphorelay sensor kinase activity"/>
    <property type="evidence" value="ECO:0007669"/>
    <property type="project" value="InterPro"/>
</dbReference>
<evidence type="ECO:0000256" key="1">
    <source>
        <dbReference type="ARBA" id="ARBA00000085"/>
    </source>
</evidence>
<accession>A0A259TWX0</accession>
<evidence type="ECO:0000256" key="3">
    <source>
        <dbReference type="ARBA" id="ARBA00022553"/>
    </source>
</evidence>
<dbReference type="AlphaFoldDB" id="A0A259TWX0"/>
<dbReference type="PANTHER" id="PTHR42878">
    <property type="entry name" value="TWO-COMPONENT HISTIDINE KINASE"/>
    <property type="match status" value="1"/>
</dbReference>
<dbReference type="InParanoid" id="A0A259TWX0"/>
<dbReference type="InterPro" id="IPR003594">
    <property type="entry name" value="HATPase_dom"/>
</dbReference>
<keyword evidence="12" id="KW-1185">Reference proteome</keyword>
<evidence type="ECO:0000256" key="8">
    <source>
        <dbReference type="SAM" id="Phobius"/>
    </source>
</evidence>
<dbReference type="InterPro" id="IPR003661">
    <property type="entry name" value="HisK_dim/P_dom"/>
</dbReference>
<dbReference type="GO" id="GO:0016020">
    <property type="term" value="C:membrane"/>
    <property type="evidence" value="ECO:0007669"/>
    <property type="project" value="UniProtKB-SubCell"/>
</dbReference>
<dbReference type="Proteomes" id="UP000216446">
    <property type="component" value="Unassembled WGS sequence"/>
</dbReference>
<dbReference type="Gene3D" id="3.30.450.20">
    <property type="entry name" value="PAS domain"/>
    <property type="match status" value="1"/>
</dbReference>
<sequence length="588" mass="62773">MESLAFLVLAPLAAVLMLAVGFVAWRRRDRAGGWALVAFSAAELGWLVMDSLSLVAPSPEAAVWFAKGTLLFSPQLGNAWVAFVLSYTERFSRAAQTVVWALVAWAFVYGLLSLTNDTHGLIWSEVDVVPDGLFFRVTYALGPVAWVQSAFSWALVLSSLGAVLWAYTGADARSRALSQWIVAGALVPVVFNVVFLVGLGPLAKDFSPIAMAVSSGAFALGLARYRLLDLQPIARAALVNSLPDGMMAIDARGRVIDVNPAMKALLGDGVAPVGKPLAEVAPRLEQAISAGGGPFHLTAGGVTTHFDLSVSPLLSRSGRQFGQLVLLHDVTQRRAERAELRRINAALHSANAELRAQNDELDAFGHTVAHDLKNSIQGVLGYAEILRDDGPELDTDTHRVLSDDLVRSAYKMDSIVHELLLLAGVRKADVEPRPVNMGGVVQEAMDRVRDARGASGAGWSCPAAWPVVLGHAPWVEEIWMNYLSNASKYGGPTVTLGAEATDRGVARFWVHDDGAGLTPEAQARLFVPFSRVGTQAVEGHGLGLSIVRRIVERLGGTCGVESAPGLGTRFWFALPLEGVETETALAIG</sequence>
<keyword evidence="8" id="KW-1133">Transmembrane helix</keyword>
<evidence type="ECO:0000256" key="6">
    <source>
        <dbReference type="ARBA" id="ARBA00023136"/>
    </source>
</evidence>
<feature type="domain" description="PAS" evidence="10">
    <location>
        <begin position="238"/>
        <end position="267"/>
    </location>
</feature>
<dbReference type="InterPro" id="IPR000014">
    <property type="entry name" value="PAS"/>
</dbReference>
<name>A0A259TWX0_9BACT</name>
<feature type="domain" description="Histidine kinase" evidence="9">
    <location>
        <begin position="367"/>
        <end position="578"/>
    </location>
</feature>
<reference evidence="11 12" key="1">
    <citation type="submission" date="2016-11" db="EMBL/GenBank/DDBJ databases">
        <title>Study of marine rhodopsin-containing bacteria.</title>
        <authorList>
            <person name="Yoshizawa S."/>
            <person name="Kumagai Y."/>
            <person name="Kogure K."/>
        </authorList>
    </citation>
    <scope>NUCLEOTIDE SEQUENCE [LARGE SCALE GENOMIC DNA]</scope>
    <source>
        <strain evidence="11 12">SG-29</strain>
    </source>
</reference>
<protein>
    <recommendedName>
        <fullName evidence="2">histidine kinase</fullName>
        <ecNumber evidence="2">2.7.13.3</ecNumber>
    </recommendedName>
</protein>
<organism evidence="11 12">
    <name type="scientific">Rubricoccus marinus</name>
    <dbReference type="NCBI Taxonomy" id="716817"/>
    <lineage>
        <taxon>Bacteria</taxon>
        <taxon>Pseudomonadati</taxon>
        <taxon>Rhodothermota</taxon>
        <taxon>Rhodothermia</taxon>
        <taxon>Rhodothermales</taxon>
        <taxon>Rubricoccaceae</taxon>
        <taxon>Rubricoccus</taxon>
    </lineage>
</organism>
<dbReference type="InterPro" id="IPR013656">
    <property type="entry name" value="PAS_4"/>
</dbReference>
<feature type="transmembrane region" description="Helical" evidence="8">
    <location>
        <begin position="61"/>
        <end position="85"/>
    </location>
</feature>
<evidence type="ECO:0000313" key="11">
    <source>
        <dbReference type="EMBL" id="OZC02074.1"/>
    </source>
</evidence>
<dbReference type="SUPFAM" id="SSF55874">
    <property type="entry name" value="ATPase domain of HSP90 chaperone/DNA topoisomerase II/histidine kinase"/>
    <property type="match status" value="1"/>
</dbReference>
<evidence type="ECO:0000256" key="5">
    <source>
        <dbReference type="ARBA" id="ARBA00022777"/>
    </source>
</evidence>
<evidence type="ECO:0000259" key="9">
    <source>
        <dbReference type="PROSITE" id="PS50109"/>
    </source>
</evidence>
<keyword evidence="7" id="KW-0175">Coiled coil</keyword>
<gene>
    <name evidence="11" type="ORF">BSZ36_03190</name>
</gene>
<dbReference type="InterPro" id="IPR031621">
    <property type="entry name" value="HisKA_7TM"/>
</dbReference>
<evidence type="ECO:0000256" key="7">
    <source>
        <dbReference type="SAM" id="Coils"/>
    </source>
</evidence>
<dbReference type="PANTHER" id="PTHR42878:SF15">
    <property type="entry name" value="BACTERIOPHYTOCHROME"/>
    <property type="match status" value="1"/>
</dbReference>
<evidence type="ECO:0000313" key="12">
    <source>
        <dbReference type="Proteomes" id="UP000216446"/>
    </source>
</evidence>
<dbReference type="GO" id="GO:0000156">
    <property type="term" value="F:phosphorelay response regulator activity"/>
    <property type="evidence" value="ECO:0007669"/>
    <property type="project" value="TreeGrafter"/>
</dbReference>
<comment type="catalytic activity">
    <reaction evidence="1">
        <text>ATP + protein L-histidine = ADP + protein N-phospho-L-histidine.</text>
        <dbReference type="EC" id="2.7.13.3"/>
    </reaction>
</comment>
<dbReference type="CDD" id="cd00082">
    <property type="entry name" value="HisKA"/>
    <property type="match status" value="1"/>
</dbReference>
<keyword evidence="6 8" id="KW-0472">Membrane</keyword>
<dbReference type="SUPFAM" id="SSF47384">
    <property type="entry name" value="Homodimeric domain of signal transducing histidine kinase"/>
    <property type="match status" value="1"/>
</dbReference>
<dbReference type="SMART" id="SM00388">
    <property type="entry name" value="HisKA"/>
    <property type="match status" value="1"/>
</dbReference>
<dbReference type="RefSeq" id="WP_179270991.1">
    <property type="nucleotide sequence ID" value="NZ_MQWB01000001.1"/>
</dbReference>
<dbReference type="InterPro" id="IPR035965">
    <property type="entry name" value="PAS-like_dom_sf"/>
</dbReference>
<dbReference type="InterPro" id="IPR036890">
    <property type="entry name" value="HATPase_C_sf"/>
</dbReference>
<feature type="transmembrane region" description="Helical" evidence="8">
    <location>
        <begin position="32"/>
        <end position="49"/>
    </location>
</feature>
<dbReference type="Pfam" id="PF08448">
    <property type="entry name" value="PAS_4"/>
    <property type="match status" value="1"/>
</dbReference>
<dbReference type="CDD" id="cd00130">
    <property type="entry name" value="PAS"/>
    <property type="match status" value="1"/>
</dbReference>
<proteinExistence type="predicted"/>
<dbReference type="PRINTS" id="PR00344">
    <property type="entry name" value="BCTRLSENSOR"/>
</dbReference>
<dbReference type="GO" id="GO:0030295">
    <property type="term" value="F:protein kinase activator activity"/>
    <property type="evidence" value="ECO:0007669"/>
    <property type="project" value="TreeGrafter"/>
</dbReference>
<evidence type="ECO:0000256" key="2">
    <source>
        <dbReference type="ARBA" id="ARBA00012438"/>
    </source>
</evidence>
<feature type="coiled-coil region" evidence="7">
    <location>
        <begin position="333"/>
        <end position="360"/>
    </location>
</feature>
<dbReference type="SMART" id="SM00387">
    <property type="entry name" value="HATPase_c"/>
    <property type="match status" value="1"/>
</dbReference>
<dbReference type="PROSITE" id="PS50112">
    <property type="entry name" value="PAS"/>
    <property type="match status" value="1"/>
</dbReference>
<dbReference type="SUPFAM" id="SSF55785">
    <property type="entry name" value="PYP-like sensor domain (PAS domain)"/>
    <property type="match status" value="1"/>
</dbReference>
<dbReference type="Pfam" id="PF02518">
    <property type="entry name" value="HATPase_c"/>
    <property type="match status" value="1"/>
</dbReference>